<dbReference type="AlphaFoldDB" id="A0A7W2TTA6"/>
<accession>A0A7W2TTA6</accession>
<dbReference type="Pfam" id="PF10707">
    <property type="entry name" value="YrbL-PhoP_reg"/>
    <property type="match status" value="1"/>
</dbReference>
<dbReference type="Proteomes" id="UP000539350">
    <property type="component" value="Unassembled WGS sequence"/>
</dbReference>
<comment type="caution">
    <text evidence="1">The sequence shown here is derived from an EMBL/GenBank/DDBJ whole genome shotgun (WGS) entry which is preliminary data.</text>
</comment>
<sequence>MLSLDNAIVLGKGLHRICFQHPNDAALCVKIVYNGNLQESEREQTYYQILQRRLKDWSLIPRFHGTRLTSKGMGAIFDRIHDSDGSTSKTLQHYLDDNNLSHGEQDEILQSLERLYRYQLDNAVVSMNLKPANIAYQKTSTGNHCVIIDNLGNSDWIPLATHCAPFARLKIKRKWQRFERFFSHTPLQRLHFL</sequence>
<dbReference type="EMBL" id="JACFXU010000008">
    <property type="protein sequence ID" value="MBA6411526.1"/>
    <property type="molecule type" value="Genomic_DNA"/>
</dbReference>
<evidence type="ECO:0000313" key="2">
    <source>
        <dbReference type="Proteomes" id="UP000539350"/>
    </source>
</evidence>
<evidence type="ECO:0008006" key="3">
    <source>
        <dbReference type="Google" id="ProtNLM"/>
    </source>
</evidence>
<dbReference type="RefSeq" id="WP_182168391.1">
    <property type="nucleotide sequence ID" value="NZ_JACFXU010000008.1"/>
</dbReference>
<dbReference type="InterPro" id="IPR019647">
    <property type="entry name" value="PhoP_reg_network_YrbL"/>
</dbReference>
<proteinExistence type="predicted"/>
<evidence type="ECO:0000313" key="1">
    <source>
        <dbReference type="EMBL" id="MBA6411526.1"/>
    </source>
</evidence>
<gene>
    <name evidence="1" type="ORF">H2508_00130</name>
</gene>
<name>A0A7W2TTA6_9GAMM</name>
<reference evidence="1 2" key="1">
    <citation type="submission" date="2020-07" db="EMBL/GenBank/DDBJ databases">
        <title>Halieaceae bacterium, F7430, whole genome shotgun sequencing project.</title>
        <authorList>
            <person name="Jiang S."/>
            <person name="Liu Z.W."/>
            <person name="Du Z.J."/>
        </authorList>
    </citation>
    <scope>NUCLEOTIDE SEQUENCE [LARGE SCALE GENOMIC DNA]</scope>
    <source>
        <strain evidence="1 2">F7430</strain>
    </source>
</reference>
<keyword evidence="2" id="KW-1185">Reference proteome</keyword>
<organism evidence="1 2">
    <name type="scientific">Sediminihaliea albiluteola</name>
    <dbReference type="NCBI Taxonomy" id="2758564"/>
    <lineage>
        <taxon>Bacteria</taxon>
        <taxon>Pseudomonadati</taxon>
        <taxon>Pseudomonadota</taxon>
        <taxon>Gammaproteobacteria</taxon>
        <taxon>Cellvibrionales</taxon>
        <taxon>Halieaceae</taxon>
        <taxon>Sediminihaliea</taxon>
    </lineage>
</organism>
<protein>
    <recommendedName>
        <fullName evidence="3">PhoP regulatory network protein YrbL</fullName>
    </recommendedName>
</protein>